<dbReference type="RefSeq" id="WP_093252374.1">
    <property type="nucleotide sequence ID" value="NZ_FNQM01000004.1"/>
</dbReference>
<feature type="region of interest" description="Disordered" evidence="1">
    <location>
        <begin position="166"/>
        <end position="198"/>
    </location>
</feature>
<keyword evidence="3" id="KW-1185">Reference proteome</keyword>
<dbReference type="OrthoDB" id="7857588at2"/>
<feature type="region of interest" description="Disordered" evidence="1">
    <location>
        <begin position="1"/>
        <end position="22"/>
    </location>
</feature>
<accession>A0A1H4AN59</accession>
<dbReference type="STRING" id="89524.SAMN05444370_104297"/>
<gene>
    <name evidence="2" type="ORF">SAMN05444370_104297</name>
</gene>
<sequence length="366" mass="38992">MTFHAGAMREETGAPVTGAPSERFALRRDGARPLAFSGARLLSSEMDCDETGARFALELFLTEEGEAIARVGVDPRGETGGAALHVASSVAGPEDLDALIDRLDPAACLPTCLEAGGARAESLAALAAGMRRGYAAFAASLRRAAPAVGPDLDEVRGLDAPLRPAPFANPPAVPGPDNLAAPHGAAPISPPPPISPTATLETERMSQMSPYADRQMPEQTYDAPAPMMGGPEAHAIKRVGAKPLRFHGAELAMSMSFVPGAPCWYEIQLFRTIDQRFVAAVKLFFRDEGEQDVIRAWEFDDFGGLVAHLEAFDPADDVRVDVQPDDPTLSLPEMAAHALALRARAAEARRQYRSLLGEILHDLDVE</sequence>
<reference evidence="2 3" key="1">
    <citation type="submission" date="2016-10" db="EMBL/GenBank/DDBJ databases">
        <authorList>
            <person name="de Groot N.N."/>
        </authorList>
    </citation>
    <scope>NUCLEOTIDE SEQUENCE [LARGE SCALE GENOMIC DNA]</scope>
    <source>
        <strain evidence="2 3">DSM 15345</strain>
    </source>
</reference>
<dbReference type="AlphaFoldDB" id="A0A1H4AN59"/>
<proteinExistence type="predicted"/>
<protein>
    <submittedName>
        <fullName evidence="2">Uncharacterized protein</fullName>
    </submittedName>
</protein>
<dbReference type="EMBL" id="FNQM01000004">
    <property type="protein sequence ID" value="SEA37258.1"/>
    <property type="molecule type" value="Genomic_DNA"/>
</dbReference>
<dbReference type="Proteomes" id="UP000198703">
    <property type="component" value="Unassembled WGS sequence"/>
</dbReference>
<evidence type="ECO:0000313" key="2">
    <source>
        <dbReference type="EMBL" id="SEA37258.1"/>
    </source>
</evidence>
<name>A0A1H4AN59_9RHOB</name>
<evidence type="ECO:0000256" key="1">
    <source>
        <dbReference type="SAM" id="MobiDB-lite"/>
    </source>
</evidence>
<organism evidence="2 3">
    <name type="scientific">Rubrimonas cliftonensis</name>
    <dbReference type="NCBI Taxonomy" id="89524"/>
    <lineage>
        <taxon>Bacteria</taxon>
        <taxon>Pseudomonadati</taxon>
        <taxon>Pseudomonadota</taxon>
        <taxon>Alphaproteobacteria</taxon>
        <taxon>Rhodobacterales</taxon>
        <taxon>Paracoccaceae</taxon>
        <taxon>Rubrimonas</taxon>
    </lineage>
</organism>
<evidence type="ECO:0000313" key="3">
    <source>
        <dbReference type="Proteomes" id="UP000198703"/>
    </source>
</evidence>